<dbReference type="GeneID" id="85224477"/>
<accession>A0AAF0EVU4</accession>
<evidence type="ECO:0000256" key="1">
    <source>
        <dbReference type="SAM" id="MobiDB-lite"/>
    </source>
</evidence>
<keyword evidence="3" id="KW-1185">Reference proteome</keyword>
<dbReference type="RefSeq" id="XP_060120778.1">
    <property type="nucleotide sequence ID" value="XM_060264795.1"/>
</dbReference>
<evidence type="ECO:0000313" key="3">
    <source>
        <dbReference type="Proteomes" id="UP001217754"/>
    </source>
</evidence>
<gene>
    <name evidence="2" type="ORF">MJAP1_000828</name>
</gene>
<feature type="compositionally biased region" description="Acidic residues" evidence="1">
    <location>
        <begin position="840"/>
        <end position="850"/>
    </location>
</feature>
<protein>
    <submittedName>
        <fullName evidence="2">Uncharacterized protein</fullName>
    </submittedName>
</protein>
<dbReference type="Proteomes" id="UP001217754">
    <property type="component" value="Chromosome 1"/>
</dbReference>
<reference evidence="2" key="1">
    <citation type="submission" date="2023-03" db="EMBL/GenBank/DDBJ databases">
        <title>Mating type loci evolution in Malassezia.</title>
        <authorList>
            <person name="Coelho M.A."/>
        </authorList>
    </citation>
    <scope>NUCLEOTIDE SEQUENCE</scope>
    <source>
        <strain evidence="2">CBS 9431</strain>
    </source>
</reference>
<feature type="compositionally biased region" description="Basic residues" evidence="1">
    <location>
        <begin position="637"/>
        <end position="647"/>
    </location>
</feature>
<feature type="region of interest" description="Disordered" evidence="1">
    <location>
        <begin position="670"/>
        <end position="755"/>
    </location>
</feature>
<organism evidence="2 3">
    <name type="scientific">Malassezia japonica</name>
    <dbReference type="NCBI Taxonomy" id="223818"/>
    <lineage>
        <taxon>Eukaryota</taxon>
        <taxon>Fungi</taxon>
        <taxon>Dikarya</taxon>
        <taxon>Basidiomycota</taxon>
        <taxon>Ustilaginomycotina</taxon>
        <taxon>Malasseziomycetes</taxon>
        <taxon>Malasseziales</taxon>
        <taxon>Malasseziaceae</taxon>
        <taxon>Malassezia</taxon>
    </lineage>
</organism>
<feature type="region of interest" description="Disordered" evidence="1">
    <location>
        <begin position="538"/>
        <end position="655"/>
    </location>
</feature>
<dbReference type="AlphaFoldDB" id="A0AAF0EVU4"/>
<feature type="compositionally biased region" description="Polar residues" evidence="1">
    <location>
        <begin position="725"/>
        <end position="739"/>
    </location>
</feature>
<name>A0AAF0EVU4_9BASI</name>
<evidence type="ECO:0000313" key="2">
    <source>
        <dbReference type="EMBL" id="WFD37881.1"/>
    </source>
</evidence>
<sequence>MERSTETRTAESSRGLWSSTLTEKERGQFVHAAAAELAAERALPTAVARAAPASARLAEQGGDVRKEELQCVLLMYLVAQRRLPLARISATYYPNAAFDDTLHMVPTDAAPELRRLQRAALYRLFHAELEASRLHGAACILHDARLRPAQPKHMLGMLLRRTARVRRAPPLGVDPQQSVRAALQEACDAICRRPPPDMRAHTFAAMLTQLAGLRMHATLLQWAALVAHTAVPDMDVRLLADVARRLCRNGALDEAFAYVQTLPLAWRTRGMYAPLLAHFGDAWLDATGALVQKEATPSAVLWHDLCTVPHLMPPGAAAYVARLVSHANHGRGAHALQDLRALRRAPVDEASLADAGLCAMRALLRQGRWSLAVRHARRHRRRHGTPPNATAWLNALVATLVEARVPQNERAQILSLLYTGLLRTPCGEAHRLPSTGPESASLLLFANAIVQYAGSCAAHPDRTTLLLLVRAAAQWDESLDSRQLWHIAQLVLPEGRRHTRTDTGPVHSSNSALLVELAAAFARRLDHRSARSAQFLARQGRRRPLASAMSSFKVKLRVPNNGTPKGGAGSPDGSDTAGSPVEELSVPETPLVVEPESSPAPMPLPSQPTSGAPPSSAEGTPESTPADSSPAPDGKASKKSAKQRRSSSTHAPNSISAVAASLTLEELDALPSAKRRKSLKTRGAPGPGRGWRKGLSKGQKPVYRLPDMNRSTADVTHDPSKLAVQASTPSSFSGSNGPSRKSKSASSAAKVESGPLLSATIKVSPNSPDAVFKYPSIPSLKDAPALLPLPRVPNVIPTITPLQRSDLKPRHWRHSQREIMSIGGRPWRAPVWLSEGDVAAPDEAEEDDSSEAPGDVSVAQSDADLESKT</sequence>
<feature type="compositionally biased region" description="Polar residues" evidence="1">
    <location>
        <begin position="607"/>
        <end position="627"/>
    </location>
</feature>
<proteinExistence type="predicted"/>
<dbReference type="EMBL" id="CP119958">
    <property type="protein sequence ID" value="WFD37881.1"/>
    <property type="molecule type" value="Genomic_DNA"/>
</dbReference>
<feature type="region of interest" description="Disordered" evidence="1">
    <location>
        <begin position="833"/>
        <end position="869"/>
    </location>
</feature>